<gene>
    <name evidence="1" type="ORF">CEW89_00310</name>
</gene>
<sequence length="74" mass="8264">MIAHDFSDLNELAEVVAGEWCGFHPGAMRLRQSTGAPLGARWIDTSLYAGRMSEMARDPQVDLCLSNSRKTRLR</sequence>
<evidence type="ECO:0000313" key="1">
    <source>
        <dbReference type="EMBL" id="ATG46149.1"/>
    </source>
</evidence>
<keyword evidence="2" id="KW-1185">Reference proteome</keyword>
<protein>
    <submittedName>
        <fullName evidence="1">Uncharacterized protein</fullName>
    </submittedName>
</protein>
<accession>A0A291G7C9</accession>
<reference evidence="1 2" key="1">
    <citation type="submission" date="2017-06" db="EMBL/GenBank/DDBJ databases">
        <title>Celeribacter sp. TSPH2 complete genome sequence.</title>
        <authorList>
            <person name="Woo J.-H."/>
            <person name="Kim H.-S."/>
        </authorList>
    </citation>
    <scope>NUCLEOTIDE SEQUENCE [LARGE SCALE GENOMIC DNA]</scope>
    <source>
        <strain evidence="1 2">TSPH2</strain>
    </source>
</reference>
<dbReference type="Proteomes" id="UP000217935">
    <property type="component" value="Chromosome"/>
</dbReference>
<dbReference type="KEGG" id="ceh:CEW89_00310"/>
<dbReference type="EMBL" id="CP022196">
    <property type="protein sequence ID" value="ATG46149.1"/>
    <property type="molecule type" value="Genomic_DNA"/>
</dbReference>
<evidence type="ECO:0000313" key="2">
    <source>
        <dbReference type="Proteomes" id="UP000217935"/>
    </source>
</evidence>
<name>A0A291G7C9_9RHOB</name>
<dbReference type="STRING" id="1758178.GCA_001550095_00765"/>
<proteinExistence type="predicted"/>
<organism evidence="1 2">
    <name type="scientific">Celeribacter ethanolicus</name>
    <dbReference type="NCBI Taxonomy" id="1758178"/>
    <lineage>
        <taxon>Bacteria</taxon>
        <taxon>Pseudomonadati</taxon>
        <taxon>Pseudomonadota</taxon>
        <taxon>Alphaproteobacteria</taxon>
        <taxon>Rhodobacterales</taxon>
        <taxon>Roseobacteraceae</taxon>
        <taxon>Celeribacter</taxon>
    </lineage>
</organism>
<dbReference type="AlphaFoldDB" id="A0A291G7C9"/>